<sequence length="92" mass="10291">MFLSAFGRRNDRPTGTSKRDPPVSFLSAPTRPELARVVAEEAEEAEDVQKTTQKRMASEKATMLAKYSNSSDAAGGIESWKEHPSDRRRDNH</sequence>
<protein>
    <submittedName>
        <fullName evidence="2">Uncharacterized protein</fullName>
    </submittedName>
</protein>
<feature type="compositionally biased region" description="Basic and acidic residues" evidence="1">
    <location>
        <begin position="8"/>
        <end position="21"/>
    </location>
</feature>
<name>A0A8R1EDD7_CAEJA</name>
<dbReference type="EnsemblMetazoa" id="CJA32727.1">
    <property type="protein sequence ID" value="CJA32727.1"/>
    <property type="gene ID" value="WBGene00208574"/>
</dbReference>
<reference evidence="2" key="2">
    <citation type="submission" date="2022-06" db="UniProtKB">
        <authorList>
            <consortium name="EnsemblMetazoa"/>
        </authorList>
    </citation>
    <scope>IDENTIFICATION</scope>
    <source>
        <strain evidence="2">DF5081</strain>
    </source>
</reference>
<feature type="region of interest" description="Disordered" evidence="1">
    <location>
        <begin position="1"/>
        <end position="92"/>
    </location>
</feature>
<keyword evidence="3" id="KW-1185">Reference proteome</keyword>
<reference evidence="3" key="1">
    <citation type="submission" date="2010-08" db="EMBL/GenBank/DDBJ databases">
        <authorList>
            <consortium name="Caenorhabditis japonica Sequencing Consortium"/>
            <person name="Wilson R.K."/>
        </authorList>
    </citation>
    <scope>NUCLEOTIDE SEQUENCE [LARGE SCALE GENOMIC DNA]</scope>
    <source>
        <strain evidence="3">DF5081</strain>
    </source>
</reference>
<accession>A0A8R1EDD7</accession>
<organism evidence="2 3">
    <name type="scientific">Caenorhabditis japonica</name>
    <dbReference type="NCBI Taxonomy" id="281687"/>
    <lineage>
        <taxon>Eukaryota</taxon>
        <taxon>Metazoa</taxon>
        <taxon>Ecdysozoa</taxon>
        <taxon>Nematoda</taxon>
        <taxon>Chromadorea</taxon>
        <taxon>Rhabditida</taxon>
        <taxon>Rhabditina</taxon>
        <taxon>Rhabditomorpha</taxon>
        <taxon>Rhabditoidea</taxon>
        <taxon>Rhabditidae</taxon>
        <taxon>Peloderinae</taxon>
        <taxon>Caenorhabditis</taxon>
    </lineage>
</organism>
<proteinExistence type="predicted"/>
<feature type="compositionally biased region" description="Basic and acidic residues" evidence="1">
    <location>
        <begin position="79"/>
        <end position="92"/>
    </location>
</feature>
<evidence type="ECO:0000256" key="1">
    <source>
        <dbReference type="SAM" id="MobiDB-lite"/>
    </source>
</evidence>
<dbReference type="Proteomes" id="UP000005237">
    <property type="component" value="Unassembled WGS sequence"/>
</dbReference>
<evidence type="ECO:0000313" key="2">
    <source>
        <dbReference type="EnsemblMetazoa" id="CJA32727.1"/>
    </source>
</evidence>
<evidence type="ECO:0000313" key="3">
    <source>
        <dbReference type="Proteomes" id="UP000005237"/>
    </source>
</evidence>
<dbReference type="AlphaFoldDB" id="A0A8R1EDD7"/>